<keyword evidence="2" id="KW-1185">Reference proteome</keyword>
<sequence length="75" mass="7547">MRQLKEMMMMIKEEGDGDGSSVAFLLWAFLVTLSIISAVVFSCAGGASKDKDSATNADAAYGSNCAAGCGAGCGG</sequence>
<dbReference type="Proteomes" id="UP001163603">
    <property type="component" value="Chromosome 6"/>
</dbReference>
<name>A0ACC0YJL1_9ROSI</name>
<protein>
    <submittedName>
        <fullName evidence="1">Uncharacterized protein</fullName>
    </submittedName>
</protein>
<evidence type="ECO:0000313" key="1">
    <source>
        <dbReference type="EMBL" id="KAJ0038505.1"/>
    </source>
</evidence>
<evidence type="ECO:0000313" key="2">
    <source>
        <dbReference type="Proteomes" id="UP001163603"/>
    </source>
</evidence>
<comment type="caution">
    <text evidence="1">The sequence shown here is derived from an EMBL/GenBank/DDBJ whole genome shotgun (WGS) entry which is preliminary data.</text>
</comment>
<organism evidence="1 2">
    <name type="scientific">Pistacia integerrima</name>
    <dbReference type="NCBI Taxonomy" id="434235"/>
    <lineage>
        <taxon>Eukaryota</taxon>
        <taxon>Viridiplantae</taxon>
        <taxon>Streptophyta</taxon>
        <taxon>Embryophyta</taxon>
        <taxon>Tracheophyta</taxon>
        <taxon>Spermatophyta</taxon>
        <taxon>Magnoliopsida</taxon>
        <taxon>eudicotyledons</taxon>
        <taxon>Gunneridae</taxon>
        <taxon>Pentapetalae</taxon>
        <taxon>rosids</taxon>
        <taxon>malvids</taxon>
        <taxon>Sapindales</taxon>
        <taxon>Anacardiaceae</taxon>
        <taxon>Pistacia</taxon>
    </lineage>
</organism>
<reference evidence="2" key="1">
    <citation type="journal article" date="2023" name="G3 (Bethesda)">
        <title>Genome assembly and association tests identify interacting loci associated with vigor, precocity, and sex in interspecific pistachio rootstocks.</title>
        <authorList>
            <person name="Palmer W."/>
            <person name="Jacygrad E."/>
            <person name="Sagayaradj S."/>
            <person name="Cavanaugh K."/>
            <person name="Han R."/>
            <person name="Bertier L."/>
            <person name="Beede B."/>
            <person name="Kafkas S."/>
            <person name="Golino D."/>
            <person name="Preece J."/>
            <person name="Michelmore R."/>
        </authorList>
    </citation>
    <scope>NUCLEOTIDE SEQUENCE [LARGE SCALE GENOMIC DNA]</scope>
</reference>
<proteinExistence type="predicted"/>
<gene>
    <name evidence="1" type="ORF">Pint_22085</name>
</gene>
<accession>A0ACC0YJL1</accession>
<dbReference type="EMBL" id="CM047741">
    <property type="protein sequence ID" value="KAJ0038505.1"/>
    <property type="molecule type" value="Genomic_DNA"/>
</dbReference>